<dbReference type="GO" id="GO:0005886">
    <property type="term" value="C:plasma membrane"/>
    <property type="evidence" value="ECO:0007669"/>
    <property type="project" value="TreeGrafter"/>
</dbReference>
<keyword evidence="1" id="KW-1133">Transmembrane helix</keyword>
<dbReference type="AlphaFoldDB" id="A0A3L7JIJ1"/>
<dbReference type="SUPFAM" id="SSF53448">
    <property type="entry name" value="Nucleotide-diphospho-sugar transferases"/>
    <property type="match status" value="1"/>
</dbReference>
<protein>
    <submittedName>
        <fullName evidence="3">Glycosyltransferase</fullName>
    </submittedName>
</protein>
<keyword evidence="3" id="KW-0808">Transferase</keyword>
<evidence type="ECO:0000313" key="3">
    <source>
        <dbReference type="EMBL" id="RLQ89989.1"/>
    </source>
</evidence>
<dbReference type="PANTHER" id="PTHR48090">
    <property type="entry name" value="UNDECAPRENYL-PHOSPHATE 4-DEOXY-4-FORMAMIDO-L-ARABINOSE TRANSFERASE-RELATED"/>
    <property type="match status" value="1"/>
</dbReference>
<dbReference type="PANTHER" id="PTHR48090:SF8">
    <property type="entry name" value="GLYCOSYLTRANSFERASE CSBB-RELATED"/>
    <property type="match status" value="1"/>
</dbReference>
<dbReference type="Pfam" id="PF00535">
    <property type="entry name" value="Glycos_transf_2"/>
    <property type="match status" value="1"/>
</dbReference>
<gene>
    <name evidence="3" type="ORF">D9X91_22010</name>
</gene>
<comment type="caution">
    <text evidence="3">The sequence shown here is derived from an EMBL/GenBank/DDBJ whole genome shotgun (WGS) entry which is preliminary data.</text>
</comment>
<dbReference type="Proteomes" id="UP000276770">
    <property type="component" value="Unassembled WGS sequence"/>
</dbReference>
<proteinExistence type="predicted"/>
<keyword evidence="4" id="KW-1185">Reference proteome</keyword>
<feature type="transmembrane region" description="Helical" evidence="1">
    <location>
        <begin position="269"/>
        <end position="290"/>
    </location>
</feature>
<feature type="domain" description="Glycosyltransferase 2-like" evidence="2">
    <location>
        <begin position="9"/>
        <end position="170"/>
    </location>
</feature>
<reference evidence="3 4" key="1">
    <citation type="submission" date="2018-10" db="EMBL/GenBank/DDBJ databases">
        <title>Falsibacillus sp. genome draft.</title>
        <authorList>
            <person name="Shi S."/>
        </authorList>
    </citation>
    <scope>NUCLEOTIDE SEQUENCE [LARGE SCALE GENOMIC DNA]</scope>
    <source>
        <strain evidence="3 4">GY 10110</strain>
    </source>
</reference>
<dbReference type="EMBL" id="RCVZ01000032">
    <property type="protein sequence ID" value="RLQ89989.1"/>
    <property type="molecule type" value="Genomic_DNA"/>
</dbReference>
<organism evidence="3 4">
    <name type="scientific">Falsibacillus albus</name>
    <dbReference type="NCBI Taxonomy" id="2478915"/>
    <lineage>
        <taxon>Bacteria</taxon>
        <taxon>Bacillati</taxon>
        <taxon>Bacillota</taxon>
        <taxon>Bacilli</taxon>
        <taxon>Bacillales</taxon>
        <taxon>Bacillaceae</taxon>
        <taxon>Falsibacillus</taxon>
    </lineage>
</organism>
<sequence>MNIMDIFISVLIPSFNEAENILPIYHALTKELSHRIARYEIIFIDDGSTDQTIEWIKELSYHHPEVKYVALTRNFGKESAMFAGLKHARGDAVIIMDADLQHPTSLIHSLIEGYEEGYDQVIAQRDRAGDSFVRSKLSSLYYAVLEKLVDVELKDGQGDFRLLSRRAVNAVLQISERNRFSKGLFSWIGFHQKVIKYDNTTRKAGVSKWSIKKLIDYGIEGVVSFNHKPLRICLYTGIATLLLSLLSISIMFVRILFNGIAVPGYFTTISSVLFLGGAQLVSLGVIGEYIGRIYVEAKQRPHYLIEQTNVGEDVIHVKEQG</sequence>
<keyword evidence="1" id="KW-0812">Transmembrane</keyword>
<name>A0A3L7JIJ1_9BACI</name>
<dbReference type="InterPro" id="IPR029044">
    <property type="entry name" value="Nucleotide-diphossugar_trans"/>
</dbReference>
<dbReference type="GO" id="GO:0016740">
    <property type="term" value="F:transferase activity"/>
    <property type="evidence" value="ECO:0007669"/>
    <property type="project" value="UniProtKB-KW"/>
</dbReference>
<evidence type="ECO:0000313" key="4">
    <source>
        <dbReference type="Proteomes" id="UP000276770"/>
    </source>
</evidence>
<dbReference type="CDD" id="cd04187">
    <property type="entry name" value="DPM1_like_bac"/>
    <property type="match status" value="1"/>
</dbReference>
<evidence type="ECO:0000259" key="2">
    <source>
        <dbReference type="Pfam" id="PF00535"/>
    </source>
</evidence>
<dbReference type="InterPro" id="IPR050256">
    <property type="entry name" value="Glycosyltransferase_2"/>
</dbReference>
<feature type="transmembrane region" description="Helical" evidence="1">
    <location>
        <begin position="232"/>
        <end position="257"/>
    </location>
</feature>
<accession>A0A3L7JIJ1</accession>
<dbReference type="InterPro" id="IPR001173">
    <property type="entry name" value="Glyco_trans_2-like"/>
</dbReference>
<dbReference type="Gene3D" id="3.90.550.10">
    <property type="entry name" value="Spore Coat Polysaccharide Biosynthesis Protein SpsA, Chain A"/>
    <property type="match status" value="1"/>
</dbReference>
<keyword evidence="1" id="KW-0472">Membrane</keyword>
<dbReference type="OrthoDB" id="9807778at2"/>
<evidence type="ECO:0000256" key="1">
    <source>
        <dbReference type="SAM" id="Phobius"/>
    </source>
</evidence>